<organism evidence="1">
    <name type="scientific">Satyrvirus sp</name>
    <dbReference type="NCBI Taxonomy" id="2487771"/>
    <lineage>
        <taxon>Viruses</taxon>
        <taxon>Varidnaviria</taxon>
        <taxon>Bamfordvirae</taxon>
        <taxon>Nucleocytoviricota</taxon>
        <taxon>Megaviricetes</taxon>
        <taxon>Imitervirales</taxon>
        <taxon>Mimiviridae</taxon>
        <taxon>Megamimivirinae</taxon>
    </lineage>
</organism>
<reference evidence="1" key="1">
    <citation type="submission" date="2018-10" db="EMBL/GenBank/DDBJ databases">
        <title>Hidden diversity of soil giant viruses.</title>
        <authorList>
            <person name="Schulz F."/>
            <person name="Alteio L."/>
            <person name="Goudeau D."/>
            <person name="Ryan E.M."/>
            <person name="Malmstrom R.R."/>
            <person name="Blanchard J."/>
            <person name="Woyke T."/>
        </authorList>
    </citation>
    <scope>NUCLEOTIDE SEQUENCE</scope>
    <source>
        <strain evidence="1">SAV1</strain>
    </source>
</reference>
<name>A0A3G5AIX2_9VIRU</name>
<protein>
    <submittedName>
        <fullName evidence="1">Uncharacterized protein</fullName>
    </submittedName>
</protein>
<evidence type="ECO:0000313" key="1">
    <source>
        <dbReference type="EMBL" id="AYV85753.1"/>
    </source>
</evidence>
<proteinExistence type="predicted"/>
<gene>
    <name evidence="1" type="ORF">Satyrvirus36_11</name>
</gene>
<accession>A0A3G5AIX2</accession>
<dbReference type="EMBL" id="MK072472">
    <property type="protein sequence ID" value="AYV85753.1"/>
    <property type="molecule type" value="Genomic_DNA"/>
</dbReference>
<sequence>MSEIPDNEILQQGINEIHKSLILLNQKLINMDMKDDRKTEVLEFHSDELNNVINKYAIKKIHESLWETNNRLIMMETKVNMRNLDGELKEKFKYILNEDDSKVEVIEYDANEFDDVMMNYSIKKINETISEYWNRLVTVHEMWQKL</sequence>